<dbReference type="AlphaFoldDB" id="A0A182ST83"/>
<feature type="region of interest" description="Disordered" evidence="1">
    <location>
        <begin position="1"/>
        <end position="75"/>
    </location>
</feature>
<evidence type="ECO:0000256" key="1">
    <source>
        <dbReference type="SAM" id="MobiDB-lite"/>
    </source>
</evidence>
<organism evidence="2 3">
    <name type="scientific">Anopheles maculatus</name>
    <dbReference type="NCBI Taxonomy" id="74869"/>
    <lineage>
        <taxon>Eukaryota</taxon>
        <taxon>Metazoa</taxon>
        <taxon>Ecdysozoa</taxon>
        <taxon>Arthropoda</taxon>
        <taxon>Hexapoda</taxon>
        <taxon>Insecta</taxon>
        <taxon>Pterygota</taxon>
        <taxon>Neoptera</taxon>
        <taxon>Endopterygota</taxon>
        <taxon>Diptera</taxon>
        <taxon>Nematocera</taxon>
        <taxon>Culicoidea</taxon>
        <taxon>Culicidae</taxon>
        <taxon>Anophelinae</taxon>
        <taxon>Anopheles</taxon>
        <taxon>Anopheles maculatus group</taxon>
    </lineage>
</organism>
<proteinExistence type="predicted"/>
<reference evidence="2" key="2">
    <citation type="submission" date="2020-05" db="UniProtKB">
        <authorList>
            <consortium name="EnsemblMetazoa"/>
        </authorList>
    </citation>
    <scope>IDENTIFICATION</scope>
    <source>
        <strain evidence="2">maculatus3</strain>
    </source>
</reference>
<evidence type="ECO:0000313" key="2">
    <source>
        <dbReference type="EnsemblMetazoa" id="AMAM012922-PA"/>
    </source>
</evidence>
<feature type="compositionally biased region" description="Gly residues" evidence="1">
    <location>
        <begin position="38"/>
        <end position="52"/>
    </location>
</feature>
<reference evidence="3" key="1">
    <citation type="submission" date="2013-09" db="EMBL/GenBank/DDBJ databases">
        <title>The Genome Sequence of Anopheles maculatus species B.</title>
        <authorList>
            <consortium name="The Broad Institute Genomics Platform"/>
            <person name="Neafsey D.E."/>
            <person name="Besansky N."/>
            <person name="Howell P."/>
            <person name="Walton C."/>
            <person name="Young S.K."/>
            <person name="Zeng Q."/>
            <person name="Gargeya S."/>
            <person name="Fitzgerald M."/>
            <person name="Haas B."/>
            <person name="Abouelleil A."/>
            <person name="Allen A.W."/>
            <person name="Alvarado L."/>
            <person name="Arachchi H.M."/>
            <person name="Berlin A.M."/>
            <person name="Chapman S.B."/>
            <person name="Gainer-Dewar J."/>
            <person name="Goldberg J."/>
            <person name="Griggs A."/>
            <person name="Gujja S."/>
            <person name="Hansen M."/>
            <person name="Howarth C."/>
            <person name="Imamovic A."/>
            <person name="Ireland A."/>
            <person name="Larimer J."/>
            <person name="McCowan C."/>
            <person name="Murphy C."/>
            <person name="Pearson M."/>
            <person name="Poon T.W."/>
            <person name="Priest M."/>
            <person name="Roberts A."/>
            <person name="Saif S."/>
            <person name="Shea T."/>
            <person name="Sisk P."/>
            <person name="Sykes S."/>
            <person name="Wortman J."/>
            <person name="Nusbaum C."/>
            <person name="Birren B."/>
        </authorList>
    </citation>
    <scope>NUCLEOTIDE SEQUENCE [LARGE SCALE GENOMIC DNA]</scope>
    <source>
        <strain evidence="3">maculatus3</strain>
    </source>
</reference>
<evidence type="ECO:0000313" key="3">
    <source>
        <dbReference type="Proteomes" id="UP000075901"/>
    </source>
</evidence>
<protein>
    <submittedName>
        <fullName evidence="2">Uncharacterized protein</fullName>
    </submittedName>
</protein>
<keyword evidence="3" id="KW-1185">Reference proteome</keyword>
<sequence>HDGDSHGSKPGSGNGPTSGGGGGSGQGGQPGPPSSGINGSGGGGSGRGGNGGDPHLNRPVGGGGAGRAPSASSGTSALLAKLFAEPLRDPVPSGTQFLPCNTEKVVSEREGKETQYSPVMWADPLFPLNITVGSTSSAIDRMPAVGVSVNNRLDA</sequence>
<feature type="compositionally biased region" description="Gly residues" evidence="1">
    <location>
        <begin position="10"/>
        <end position="29"/>
    </location>
</feature>
<name>A0A182ST83_9DIPT</name>
<dbReference type="Proteomes" id="UP000075901">
    <property type="component" value="Unassembled WGS sequence"/>
</dbReference>
<dbReference type="VEuPathDB" id="VectorBase:AMAM012922"/>
<accession>A0A182ST83</accession>
<dbReference type="EnsemblMetazoa" id="AMAM012922-RA">
    <property type="protein sequence ID" value="AMAM012922-PA"/>
    <property type="gene ID" value="AMAM012922"/>
</dbReference>